<keyword evidence="3 9" id="KW-0812">Transmembrane</keyword>
<dbReference type="PANTHER" id="PTHR24235">
    <property type="entry name" value="NEUROPEPTIDE Y RECEPTOR"/>
    <property type="match status" value="1"/>
</dbReference>
<dbReference type="Gene3D" id="1.20.1070.10">
    <property type="entry name" value="Rhodopsin 7-helix transmembrane proteins"/>
    <property type="match status" value="1"/>
</dbReference>
<dbReference type="PRINTS" id="PR00237">
    <property type="entry name" value="GPCRRHODOPSN"/>
</dbReference>
<feature type="transmembrane region" description="Helical" evidence="9">
    <location>
        <begin position="124"/>
        <end position="146"/>
    </location>
</feature>
<evidence type="ECO:0000256" key="3">
    <source>
        <dbReference type="ARBA" id="ARBA00022692"/>
    </source>
</evidence>
<feature type="transmembrane region" description="Helical" evidence="9">
    <location>
        <begin position="261"/>
        <end position="279"/>
    </location>
</feature>
<dbReference type="GeneID" id="100374135"/>
<feature type="transmembrane region" description="Helical" evidence="9">
    <location>
        <begin position="158"/>
        <end position="181"/>
    </location>
</feature>
<evidence type="ECO:0000313" key="11">
    <source>
        <dbReference type="Proteomes" id="UP000694865"/>
    </source>
</evidence>
<evidence type="ECO:0000256" key="9">
    <source>
        <dbReference type="SAM" id="Phobius"/>
    </source>
</evidence>
<proteinExistence type="inferred from homology"/>
<comment type="similarity">
    <text evidence="2">Belongs to the G-protein coupled receptor 1 family.</text>
</comment>
<dbReference type="PROSITE" id="PS50262">
    <property type="entry name" value="G_PROTEIN_RECEP_F1_2"/>
    <property type="match status" value="1"/>
</dbReference>
<dbReference type="PANTHER" id="PTHR24235:SF29">
    <property type="entry name" value="GH23382P"/>
    <property type="match status" value="1"/>
</dbReference>
<dbReference type="CDD" id="cd15203">
    <property type="entry name" value="7tmA_NPYR-like"/>
    <property type="match status" value="1"/>
</dbReference>
<dbReference type="InterPro" id="IPR000611">
    <property type="entry name" value="NPY_rcpt"/>
</dbReference>
<dbReference type="PRINTS" id="PR01012">
    <property type="entry name" value="NRPEPTIDEYR"/>
</dbReference>
<dbReference type="Proteomes" id="UP000694865">
    <property type="component" value="Unplaced"/>
</dbReference>
<evidence type="ECO:0000256" key="5">
    <source>
        <dbReference type="ARBA" id="ARBA00023040"/>
    </source>
</evidence>
<keyword evidence="4 9" id="KW-1133">Transmembrane helix</keyword>
<keyword evidence="11" id="KW-1185">Reference proteome</keyword>
<evidence type="ECO:0000256" key="4">
    <source>
        <dbReference type="ARBA" id="ARBA00022989"/>
    </source>
</evidence>
<reference evidence="12" key="1">
    <citation type="submission" date="2025-08" db="UniProtKB">
        <authorList>
            <consortium name="RefSeq"/>
        </authorList>
    </citation>
    <scope>IDENTIFICATION</scope>
    <source>
        <tissue evidence="12">Testes</tissue>
    </source>
</reference>
<dbReference type="SMART" id="SM01381">
    <property type="entry name" value="7TM_GPCR_Srsx"/>
    <property type="match status" value="1"/>
</dbReference>
<evidence type="ECO:0000256" key="8">
    <source>
        <dbReference type="ARBA" id="ARBA00023224"/>
    </source>
</evidence>
<feature type="transmembrane region" description="Helical" evidence="9">
    <location>
        <begin position="44"/>
        <end position="71"/>
    </location>
</feature>
<keyword evidence="7" id="KW-0675">Receptor</keyword>
<gene>
    <name evidence="12" type="primary">LOC100374135</name>
</gene>
<dbReference type="RefSeq" id="XP_002738225.1">
    <property type="nucleotide sequence ID" value="XM_002738179.1"/>
</dbReference>
<evidence type="ECO:0000256" key="7">
    <source>
        <dbReference type="ARBA" id="ARBA00023170"/>
    </source>
</evidence>
<keyword evidence="8" id="KW-0807">Transducer</keyword>
<protein>
    <submittedName>
        <fullName evidence="12">Prolactin-releasing peptide receptor-like</fullName>
    </submittedName>
</protein>
<sequence length="384" mass="44272">MEFEVEANKQLLWEYTPFNVSNFTETYSNPFDELRAGKDLVRQLAWLIGVLYAVVFLVGTLGNALIAITVACHKSMQNVTNYFIANLAVSDFIMCIFCIPWTVVNSLMNNWIFGDVMCRLVPTIQAISVFVSITSHVVIASDRCCLIMFPLKPRLTRATCAVIIALSWISATTLAIPVTYFSREYDLRNYGYHVVCYEMWPQEVPKKIYEIILLLLGYLIPLIVIIILYGRVSYIITSRVLPGVFTEAQERQDLKKKQKTNRLLIAVVMTFAICWFPMYTIRVITEINPKIISGEYYDLVFIICHWFAMSSTVYNPFVYAWLHEKYRRRLKSVFVAKCLRRSSIYRQHIKDGATAHSQAREYVTIPPKSTRFSSLQNFKGVDAV</sequence>
<organism evidence="11 12">
    <name type="scientific">Saccoglossus kowalevskii</name>
    <name type="common">Acorn worm</name>
    <dbReference type="NCBI Taxonomy" id="10224"/>
    <lineage>
        <taxon>Eukaryota</taxon>
        <taxon>Metazoa</taxon>
        <taxon>Hemichordata</taxon>
        <taxon>Enteropneusta</taxon>
        <taxon>Harrimaniidae</taxon>
        <taxon>Saccoglossus</taxon>
    </lineage>
</organism>
<dbReference type="InterPro" id="IPR000276">
    <property type="entry name" value="GPCR_Rhodpsn"/>
</dbReference>
<keyword evidence="6 9" id="KW-0472">Membrane</keyword>
<dbReference type="SUPFAM" id="SSF81321">
    <property type="entry name" value="Family A G protein-coupled receptor-like"/>
    <property type="match status" value="1"/>
</dbReference>
<keyword evidence="5" id="KW-0297">G-protein coupled receptor</keyword>
<evidence type="ECO:0000256" key="2">
    <source>
        <dbReference type="ARBA" id="ARBA00010663"/>
    </source>
</evidence>
<comment type="subcellular location">
    <subcellularLocation>
        <location evidence="1">Membrane</location>
        <topology evidence="1">Multi-pass membrane protein</topology>
    </subcellularLocation>
</comment>
<feature type="transmembrane region" description="Helical" evidence="9">
    <location>
        <begin position="83"/>
        <end position="104"/>
    </location>
</feature>
<dbReference type="Pfam" id="PF00001">
    <property type="entry name" value="7tm_1"/>
    <property type="match status" value="1"/>
</dbReference>
<feature type="transmembrane region" description="Helical" evidence="9">
    <location>
        <begin position="299"/>
        <end position="322"/>
    </location>
</feature>
<dbReference type="InterPro" id="IPR017452">
    <property type="entry name" value="GPCR_Rhodpsn_7TM"/>
</dbReference>
<feature type="domain" description="G-protein coupled receptors family 1 profile" evidence="10">
    <location>
        <begin position="62"/>
        <end position="319"/>
    </location>
</feature>
<evidence type="ECO:0000256" key="6">
    <source>
        <dbReference type="ARBA" id="ARBA00023136"/>
    </source>
</evidence>
<name>A0ABM0GVI4_SACKO</name>
<evidence type="ECO:0000256" key="1">
    <source>
        <dbReference type="ARBA" id="ARBA00004141"/>
    </source>
</evidence>
<evidence type="ECO:0000259" key="10">
    <source>
        <dbReference type="PROSITE" id="PS50262"/>
    </source>
</evidence>
<feature type="transmembrane region" description="Helical" evidence="9">
    <location>
        <begin position="208"/>
        <end position="229"/>
    </location>
</feature>
<accession>A0ABM0GVI4</accession>
<evidence type="ECO:0000313" key="12">
    <source>
        <dbReference type="RefSeq" id="XP_002738225.1"/>
    </source>
</evidence>